<dbReference type="Proteomes" id="UP000236370">
    <property type="component" value="Unassembled WGS sequence"/>
</dbReference>
<accession>A0A2J8NN69</accession>
<comment type="caution">
    <text evidence="1">The sequence shown here is derived from an EMBL/GenBank/DDBJ whole genome shotgun (WGS) entry which is preliminary data.</text>
</comment>
<dbReference type="EMBL" id="NBAG03000226">
    <property type="protein sequence ID" value="PNI73198.1"/>
    <property type="molecule type" value="Genomic_DNA"/>
</dbReference>
<protein>
    <submittedName>
        <fullName evidence="1">DMGDH isoform 8</fullName>
    </submittedName>
</protein>
<proteinExistence type="predicted"/>
<organism evidence="1 2">
    <name type="scientific">Pan troglodytes</name>
    <name type="common">Chimpanzee</name>
    <dbReference type="NCBI Taxonomy" id="9598"/>
    <lineage>
        <taxon>Eukaryota</taxon>
        <taxon>Metazoa</taxon>
        <taxon>Chordata</taxon>
        <taxon>Craniata</taxon>
        <taxon>Vertebrata</taxon>
        <taxon>Euteleostomi</taxon>
        <taxon>Mammalia</taxon>
        <taxon>Eutheria</taxon>
        <taxon>Euarchontoglires</taxon>
        <taxon>Primates</taxon>
        <taxon>Haplorrhini</taxon>
        <taxon>Catarrhini</taxon>
        <taxon>Hominidae</taxon>
        <taxon>Pan</taxon>
    </lineage>
</organism>
<evidence type="ECO:0000313" key="1">
    <source>
        <dbReference type="EMBL" id="PNI73198.1"/>
    </source>
</evidence>
<gene>
    <name evidence="1" type="ORF">CK820_G0009369</name>
</gene>
<sequence length="50" mass="5536">MLRPGAQLLRGLLLRSCPLQGSPGRPRSVCGREGFNNLLSSWNKLEENTL</sequence>
<dbReference type="SMR" id="A0A2J8NN69"/>
<reference evidence="1 2" key="1">
    <citation type="submission" date="2017-12" db="EMBL/GenBank/DDBJ databases">
        <title>High-resolution comparative analysis of great ape genomes.</title>
        <authorList>
            <person name="Pollen A."/>
            <person name="Hastie A."/>
            <person name="Hormozdiari F."/>
            <person name="Dougherty M."/>
            <person name="Liu R."/>
            <person name="Chaisson M."/>
            <person name="Hoppe E."/>
            <person name="Hill C."/>
            <person name="Pang A."/>
            <person name="Hillier L."/>
            <person name="Baker C."/>
            <person name="Armstrong J."/>
            <person name="Shendure J."/>
            <person name="Paten B."/>
            <person name="Wilson R."/>
            <person name="Chao H."/>
            <person name="Schneider V."/>
            <person name="Ventura M."/>
            <person name="Kronenberg Z."/>
            <person name="Murali S."/>
            <person name="Gordon D."/>
            <person name="Cantsilieris S."/>
            <person name="Munson K."/>
            <person name="Nelson B."/>
            <person name="Raja A."/>
            <person name="Underwood J."/>
            <person name="Diekhans M."/>
            <person name="Fiddes I."/>
            <person name="Haussler D."/>
            <person name="Eichler E."/>
        </authorList>
    </citation>
    <scope>NUCLEOTIDE SEQUENCE [LARGE SCALE GENOMIC DNA]</scope>
    <source>
        <strain evidence="1">Yerkes chimp pedigree #C0471</strain>
    </source>
</reference>
<dbReference type="AlphaFoldDB" id="A0A2J8NN69"/>
<evidence type="ECO:0000313" key="2">
    <source>
        <dbReference type="Proteomes" id="UP000236370"/>
    </source>
</evidence>
<name>A0A2J8NN69_PANTR</name>